<comment type="caution">
    <text evidence="1">The sequence shown here is derived from an EMBL/GenBank/DDBJ whole genome shotgun (WGS) entry which is preliminary data.</text>
</comment>
<dbReference type="Proteomes" id="UP001246473">
    <property type="component" value="Unassembled WGS sequence"/>
</dbReference>
<dbReference type="PANTHER" id="PTHR35866:SF1">
    <property type="entry name" value="YKGJ FAMILY CYSTEINE CLUSTER PROTEIN"/>
    <property type="match status" value="1"/>
</dbReference>
<organism evidence="1 2">
    <name type="scientific">Paraburkholderia fungorum</name>
    <dbReference type="NCBI Taxonomy" id="134537"/>
    <lineage>
        <taxon>Bacteria</taxon>
        <taxon>Pseudomonadati</taxon>
        <taxon>Pseudomonadota</taxon>
        <taxon>Betaproteobacteria</taxon>
        <taxon>Burkholderiales</taxon>
        <taxon>Burkholderiaceae</taxon>
        <taxon>Paraburkholderia</taxon>
    </lineage>
</organism>
<dbReference type="EMBL" id="JANSLM010000017">
    <property type="protein sequence ID" value="MDT8842446.1"/>
    <property type="molecule type" value="Genomic_DNA"/>
</dbReference>
<accession>A0AAP5QE17</accession>
<name>A0AAP5QE17_9BURK</name>
<reference evidence="1" key="1">
    <citation type="submission" date="2022-08" db="EMBL/GenBank/DDBJ databases">
        <authorList>
            <person name="Kim S.-J."/>
        </authorList>
    </citation>
    <scope>NUCLEOTIDE SEQUENCE</scope>
    <source>
        <strain evidence="1">KJ</strain>
    </source>
</reference>
<dbReference type="AlphaFoldDB" id="A0AAP5QE17"/>
<dbReference type="RefSeq" id="WP_106356385.1">
    <property type="nucleotide sequence ID" value="NZ_JANSLM010000017.1"/>
</dbReference>
<dbReference type="PANTHER" id="PTHR35866">
    <property type="entry name" value="PUTATIVE-RELATED"/>
    <property type="match status" value="1"/>
</dbReference>
<evidence type="ECO:0000313" key="2">
    <source>
        <dbReference type="Proteomes" id="UP001246473"/>
    </source>
</evidence>
<dbReference type="Pfam" id="PF03692">
    <property type="entry name" value="CxxCxxCC"/>
    <property type="match status" value="1"/>
</dbReference>
<sequence>MAMDLSFACTMCGDCCHNLRLPLSVNEAIRWLERGGDIQVFCEAMPWPVEPSTDDGQVQHRRMRSFAADSGELPIRVMVTVAAAFEGACPHLRPDMRCGAYEARPSVCRIYPAEVNPFIELVPAHKACPPEAWAADGPSFIKGGRIVDSITADLIQNSREAAVRDVPVKERLCGNAGFHTASLANEGFVTYTLPPHAMLDELRRALDPAAPAAQAVQWRILSNRRTTVDTLNSVGAHAEMHAALLPTEGYIPLFEAN</sequence>
<dbReference type="InterPro" id="IPR005358">
    <property type="entry name" value="Puta_zinc/iron-chelating_dom"/>
</dbReference>
<protein>
    <submittedName>
        <fullName evidence="1">YkgJ family cysteine cluster protein</fullName>
    </submittedName>
</protein>
<gene>
    <name evidence="1" type="ORF">ParKJ_33985</name>
</gene>
<proteinExistence type="predicted"/>
<evidence type="ECO:0000313" key="1">
    <source>
        <dbReference type="EMBL" id="MDT8842446.1"/>
    </source>
</evidence>